<dbReference type="PROSITE" id="PS51379">
    <property type="entry name" value="4FE4S_FER_2"/>
    <property type="match status" value="4"/>
</dbReference>
<dbReference type="Proteomes" id="UP000236642">
    <property type="component" value="Unassembled WGS sequence"/>
</dbReference>
<reference evidence="7" key="1">
    <citation type="submission" date="2017-09" db="EMBL/GenBank/DDBJ databases">
        <title>Metaegenomics of thermophilic ammonia-oxidizing enrichment culture.</title>
        <authorList>
            <person name="Kato S."/>
            <person name="Suzuki K."/>
        </authorList>
    </citation>
    <scope>NUCLEOTIDE SEQUENCE [LARGE SCALE GENOMIC DNA]</scope>
</reference>
<keyword evidence="3" id="KW-0408">Iron</keyword>
<dbReference type="EMBL" id="BEHY01000037">
    <property type="protein sequence ID" value="GBD09356.1"/>
    <property type="molecule type" value="Genomic_DNA"/>
</dbReference>
<sequence length="369" mass="41075">MLQLSWLFYEGVPGVERERCAAEQGCQVCQRVCPYGAWRWVDGYPELDKETCQTCGLCVVSCPRGAIVNPRWTPEQLEGEIQTLLDPRIGDLRPRGLVFQCQRAEVAPLRAHPSWLKVTVPCVGMLPPSWLLAPLVLGAGAVQVFSCPQGCTHHLEERGAGTVRFCQRVLAQLGLPEDRIRSGRDLLQPPPESMGRIEVWGLFLPQEPARVFQLLAELCSRTELSLTDPLAPLGQIHIDPDVCTGCARCAQVCPAGALGLEEEADRRRWTFDAGRCVACEECLLACPEHARGAIQIVRAVDLQVWRRGQVPIHEAKIVRCIRCGQPITAATLLDWIENRLRGESPELIRYLRQYCATCRQAFVSAGGHW</sequence>
<organism evidence="6 7">
    <name type="scientific">Candidatus Thermoflexus japonica</name>
    <dbReference type="NCBI Taxonomy" id="2035417"/>
    <lineage>
        <taxon>Bacteria</taxon>
        <taxon>Bacillati</taxon>
        <taxon>Chloroflexota</taxon>
        <taxon>Thermoflexia</taxon>
        <taxon>Thermoflexales</taxon>
        <taxon>Thermoflexaceae</taxon>
        <taxon>Thermoflexus</taxon>
    </lineage>
</organism>
<evidence type="ECO:0000259" key="5">
    <source>
        <dbReference type="PROSITE" id="PS51379"/>
    </source>
</evidence>
<evidence type="ECO:0000256" key="2">
    <source>
        <dbReference type="ARBA" id="ARBA00023002"/>
    </source>
</evidence>
<dbReference type="InterPro" id="IPR017896">
    <property type="entry name" value="4Fe4S_Fe-S-bd"/>
</dbReference>
<evidence type="ECO:0000256" key="4">
    <source>
        <dbReference type="ARBA" id="ARBA00023014"/>
    </source>
</evidence>
<dbReference type="Gene3D" id="3.30.70.20">
    <property type="match status" value="3"/>
</dbReference>
<name>A0A2H5Y7E0_9CHLR</name>
<dbReference type="InterPro" id="IPR017900">
    <property type="entry name" value="4Fe4S_Fe_S_CS"/>
</dbReference>
<feature type="domain" description="4Fe-4S ferredoxin-type" evidence="5">
    <location>
        <begin position="234"/>
        <end position="263"/>
    </location>
</feature>
<keyword evidence="4" id="KW-0411">Iron-sulfur</keyword>
<feature type="domain" description="4Fe-4S ferredoxin-type" evidence="5">
    <location>
        <begin position="267"/>
        <end position="299"/>
    </location>
</feature>
<feature type="domain" description="4Fe-4S ferredoxin-type" evidence="5">
    <location>
        <begin position="11"/>
        <end position="42"/>
    </location>
</feature>
<feature type="domain" description="4Fe-4S ferredoxin-type" evidence="5">
    <location>
        <begin position="43"/>
        <end position="73"/>
    </location>
</feature>
<dbReference type="AlphaFoldDB" id="A0A2H5Y7E0"/>
<evidence type="ECO:0000256" key="3">
    <source>
        <dbReference type="ARBA" id="ARBA00023004"/>
    </source>
</evidence>
<dbReference type="Pfam" id="PF12838">
    <property type="entry name" value="Fer4_7"/>
    <property type="match status" value="1"/>
</dbReference>
<dbReference type="Pfam" id="PF00037">
    <property type="entry name" value="Fer4"/>
    <property type="match status" value="1"/>
</dbReference>
<gene>
    <name evidence="6" type="primary">rsxB</name>
    <name evidence="6" type="ORF">HRbin22_01606</name>
</gene>
<dbReference type="PANTHER" id="PTHR43122:SF1">
    <property type="entry name" value="IRON-SULFUR-BINDING PROTEIN"/>
    <property type="match status" value="1"/>
</dbReference>
<comment type="caution">
    <text evidence="6">The sequence shown here is derived from an EMBL/GenBank/DDBJ whole genome shotgun (WGS) entry which is preliminary data.</text>
</comment>
<evidence type="ECO:0000313" key="6">
    <source>
        <dbReference type="EMBL" id="GBD09356.1"/>
    </source>
</evidence>
<keyword evidence="2" id="KW-0560">Oxidoreductase</keyword>
<dbReference type="GO" id="GO:0051536">
    <property type="term" value="F:iron-sulfur cluster binding"/>
    <property type="evidence" value="ECO:0007669"/>
    <property type="project" value="UniProtKB-KW"/>
</dbReference>
<dbReference type="SUPFAM" id="SSF54862">
    <property type="entry name" value="4Fe-4S ferredoxins"/>
    <property type="match status" value="1"/>
</dbReference>
<dbReference type="GO" id="GO:0016491">
    <property type="term" value="F:oxidoreductase activity"/>
    <property type="evidence" value="ECO:0007669"/>
    <property type="project" value="UniProtKB-KW"/>
</dbReference>
<protein>
    <submittedName>
        <fullName evidence="6">Electron transport complex subunit RsxB</fullName>
    </submittedName>
</protein>
<evidence type="ECO:0000256" key="1">
    <source>
        <dbReference type="ARBA" id="ARBA00022723"/>
    </source>
</evidence>
<proteinExistence type="predicted"/>
<dbReference type="PANTHER" id="PTHR43122">
    <property type="entry name" value="FERREDOXIN SUBUNIT OF PYRUVATE:FLAVODOXIN OXIDOREDUCTASE-RELATED"/>
    <property type="match status" value="1"/>
</dbReference>
<dbReference type="PROSITE" id="PS00198">
    <property type="entry name" value="4FE4S_FER_1"/>
    <property type="match status" value="3"/>
</dbReference>
<dbReference type="GO" id="GO:0046872">
    <property type="term" value="F:metal ion binding"/>
    <property type="evidence" value="ECO:0007669"/>
    <property type="project" value="UniProtKB-KW"/>
</dbReference>
<dbReference type="Pfam" id="PF02662">
    <property type="entry name" value="FlpD"/>
    <property type="match status" value="1"/>
</dbReference>
<evidence type="ECO:0000313" key="7">
    <source>
        <dbReference type="Proteomes" id="UP000236642"/>
    </source>
</evidence>
<keyword evidence="1" id="KW-0479">Metal-binding</keyword>
<dbReference type="InterPro" id="IPR003813">
    <property type="entry name" value="MvhD/FlpD"/>
</dbReference>
<accession>A0A2H5Y7E0</accession>